<dbReference type="RefSeq" id="WP_189444976.1">
    <property type="nucleotide sequence ID" value="NZ_BMZI01000005.1"/>
</dbReference>
<dbReference type="EMBL" id="BMZI01000005">
    <property type="protein sequence ID" value="GHB24318.1"/>
    <property type="molecule type" value="Genomic_DNA"/>
</dbReference>
<evidence type="ECO:0008006" key="3">
    <source>
        <dbReference type="Google" id="ProtNLM"/>
    </source>
</evidence>
<name>A0ABQ3E6S3_9GAMM</name>
<keyword evidence="2" id="KW-1185">Reference proteome</keyword>
<gene>
    <name evidence="1" type="primary">gp26</name>
    <name evidence="1" type="ORF">GCM10009038_24250</name>
</gene>
<accession>A0ABQ3E6S3</accession>
<reference evidence="2" key="1">
    <citation type="journal article" date="2019" name="Int. J. Syst. Evol. Microbiol.">
        <title>The Global Catalogue of Microorganisms (GCM) 10K type strain sequencing project: providing services to taxonomists for standard genome sequencing and annotation.</title>
        <authorList>
            <consortium name="The Broad Institute Genomics Platform"/>
            <consortium name="The Broad Institute Genome Sequencing Center for Infectious Disease"/>
            <person name="Wu L."/>
            <person name="Ma J."/>
        </authorList>
    </citation>
    <scope>NUCLEOTIDE SEQUENCE [LARGE SCALE GENOMIC DNA]</scope>
    <source>
        <strain evidence="2">KCTC 32998</strain>
    </source>
</reference>
<sequence>MNYPDFETEGRRLSILRILARRNQYTTNEYSLNDELVGAYAHRVSRDRLHGDLAWLEEQQLVITQSPRAGMIVTLTARGHDAATGLANVPGVAKPLPEA</sequence>
<dbReference type="Proteomes" id="UP000646745">
    <property type="component" value="Unassembled WGS sequence"/>
</dbReference>
<proteinExistence type="predicted"/>
<evidence type="ECO:0000313" key="1">
    <source>
        <dbReference type="EMBL" id="GHB24318.1"/>
    </source>
</evidence>
<evidence type="ECO:0000313" key="2">
    <source>
        <dbReference type="Proteomes" id="UP000646745"/>
    </source>
</evidence>
<protein>
    <recommendedName>
        <fullName evidence="3">ArsR family transcriptional regulator</fullName>
    </recommendedName>
</protein>
<comment type="caution">
    <text evidence="1">The sequence shown here is derived from an EMBL/GenBank/DDBJ whole genome shotgun (WGS) entry which is preliminary data.</text>
</comment>
<organism evidence="1 2">
    <name type="scientific">Salinicola rhizosphaerae</name>
    <dbReference type="NCBI Taxonomy" id="1443141"/>
    <lineage>
        <taxon>Bacteria</taxon>
        <taxon>Pseudomonadati</taxon>
        <taxon>Pseudomonadota</taxon>
        <taxon>Gammaproteobacteria</taxon>
        <taxon>Oceanospirillales</taxon>
        <taxon>Halomonadaceae</taxon>
        <taxon>Salinicola</taxon>
    </lineage>
</organism>